<keyword evidence="4" id="KW-1185">Reference proteome</keyword>
<reference evidence="2" key="3">
    <citation type="submission" date="2023-01" db="EMBL/GenBank/DDBJ databases">
        <authorList>
            <person name="Patra A."/>
        </authorList>
    </citation>
    <scope>NUCLEOTIDE SEQUENCE</scope>
    <source>
        <strain evidence="2">Wonlab-2016</strain>
        <tissue evidence="2">Foot muscle</tissue>
    </source>
</reference>
<organism evidence="2 4">
    <name type="scientific">Batillaria attramentaria</name>
    <dbReference type="NCBI Taxonomy" id="370345"/>
    <lineage>
        <taxon>Eukaryota</taxon>
        <taxon>Metazoa</taxon>
        <taxon>Spiralia</taxon>
        <taxon>Lophotrochozoa</taxon>
        <taxon>Mollusca</taxon>
        <taxon>Gastropoda</taxon>
        <taxon>Caenogastropoda</taxon>
        <taxon>Sorbeoconcha</taxon>
        <taxon>Cerithioidea</taxon>
        <taxon>Batillariidae</taxon>
        <taxon>Batillaria</taxon>
    </lineage>
</organism>
<gene>
    <name evidence="3" type="ORF">BaRGS_00023289</name>
    <name evidence="2" type="ORF">BaRGS_00030033</name>
</gene>
<sequence length="83" mass="9059">MTNLRNDVTGAMSLAPIKPGSEGRWREGGVPTEEDDTGVLHAAILPYPIMHCHQFTPVSSAQVRSESKEGKEGEELWKRKVGG</sequence>
<feature type="region of interest" description="Disordered" evidence="1">
    <location>
        <begin position="60"/>
        <end position="83"/>
    </location>
</feature>
<comment type="caution">
    <text evidence="2">The sequence shown here is derived from an EMBL/GenBank/DDBJ whole genome shotgun (WGS) entry which is preliminary data.</text>
</comment>
<protein>
    <submittedName>
        <fullName evidence="2">Uncharacterized protein</fullName>
    </submittedName>
</protein>
<feature type="compositionally biased region" description="Basic and acidic residues" evidence="1">
    <location>
        <begin position="65"/>
        <end position="83"/>
    </location>
</feature>
<dbReference type="EMBL" id="JACVVK020000318">
    <property type="protein sequence ID" value="KAK7478729.1"/>
    <property type="molecule type" value="Genomic_DNA"/>
</dbReference>
<name>A0ABD0JUK1_9CAEN</name>
<dbReference type="AlphaFoldDB" id="A0ABD0JUK1"/>
<dbReference type="Proteomes" id="UP001519460">
    <property type="component" value="Unassembled WGS sequence"/>
</dbReference>
<proteinExistence type="predicted"/>
<dbReference type="EMBL" id="JACVVK020000194">
    <property type="protein sequence ID" value="KAK7485479.1"/>
    <property type="molecule type" value="Genomic_DNA"/>
</dbReference>
<evidence type="ECO:0000313" key="3">
    <source>
        <dbReference type="EMBL" id="KAK7485479.1"/>
    </source>
</evidence>
<evidence type="ECO:0000256" key="1">
    <source>
        <dbReference type="SAM" id="MobiDB-lite"/>
    </source>
</evidence>
<feature type="region of interest" description="Disordered" evidence="1">
    <location>
        <begin position="1"/>
        <end position="36"/>
    </location>
</feature>
<reference evidence="2" key="1">
    <citation type="submission" date="2020-09" db="EMBL/GenBank/DDBJ databases">
        <authorList>
            <person name="Won Y."/>
        </authorList>
    </citation>
    <scope>NUCLEOTIDE SEQUENCE</scope>
    <source>
        <strain evidence="2">Wonlab-2016</strain>
        <tissue evidence="2">Foot muscle</tissue>
    </source>
</reference>
<evidence type="ECO:0000313" key="2">
    <source>
        <dbReference type="EMBL" id="KAK7478729.1"/>
    </source>
</evidence>
<accession>A0ABD0JUK1</accession>
<evidence type="ECO:0000313" key="4">
    <source>
        <dbReference type="Proteomes" id="UP001519460"/>
    </source>
</evidence>
<reference evidence="2 4" key="2">
    <citation type="journal article" date="2023" name="Sci. Data">
        <title>Genome assembly of the Korean intertidal mud-creeper Batillaria attramentaria.</title>
        <authorList>
            <person name="Patra A.K."/>
            <person name="Ho P.T."/>
            <person name="Jun S."/>
            <person name="Lee S.J."/>
            <person name="Kim Y."/>
            <person name="Won Y.J."/>
        </authorList>
    </citation>
    <scope>NUCLEOTIDE SEQUENCE [LARGE SCALE GENOMIC DNA]</scope>
    <source>
        <strain evidence="2">Wonlab-2016</strain>
    </source>
</reference>